<dbReference type="AlphaFoldDB" id="A0A844ARL7"/>
<comment type="caution">
    <text evidence="2">The sequence shown here is derived from an EMBL/GenBank/DDBJ whole genome shotgun (WGS) entry which is preliminary data.</text>
</comment>
<dbReference type="Proteomes" id="UP000487350">
    <property type="component" value="Unassembled WGS sequence"/>
</dbReference>
<gene>
    <name evidence="2" type="ORF">GHT07_06380</name>
</gene>
<evidence type="ECO:0000313" key="2">
    <source>
        <dbReference type="EMBL" id="MRD46895.1"/>
    </source>
</evidence>
<evidence type="ECO:0000256" key="1">
    <source>
        <dbReference type="SAM" id="MobiDB-lite"/>
    </source>
</evidence>
<dbReference type="EMBL" id="WJBU01000005">
    <property type="protein sequence ID" value="MRD46895.1"/>
    <property type="molecule type" value="Genomic_DNA"/>
</dbReference>
<protein>
    <submittedName>
        <fullName evidence="2">Uncharacterized protein</fullName>
    </submittedName>
</protein>
<feature type="region of interest" description="Disordered" evidence="1">
    <location>
        <begin position="15"/>
        <end position="56"/>
    </location>
</feature>
<proteinExistence type="predicted"/>
<reference evidence="2 3" key="1">
    <citation type="submission" date="2019-11" db="EMBL/GenBank/DDBJ databases">
        <title>Caenimonas koreensis gen. nov., sp. nov., isolated from activated sludge.</title>
        <authorList>
            <person name="Seung H.R."/>
        </authorList>
    </citation>
    <scope>NUCLEOTIDE SEQUENCE [LARGE SCALE GENOMIC DNA]</scope>
    <source>
        <strain evidence="2 3">EMB320</strain>
    </source>
</reference>
<feature type="region of interest" description="Disordered" evidence="1">
    <location>
        <begin position="147"/>
        <end position="172"/>
    </location>
</feature>
<keyword evidence="3" id="KW-1185">Reference proteome</keyword>
<feature type="region of interest" description="Disordered" evidence="1">
    <location>
        <begin position="278"/>
        <end position="302"/>
    </location>
</feature>
<name>A0A844ARL7_9BURK</name>
<evidence type="ECO:0000313" key="3">
    <source>
        <dbReference type="Proteomes" id="UP000487350"/>
    </source>
</evidence>
<dbReference type="OrthoDB" id="8903872at2"/>
<accession>A0A844ARL7</accession>
<organism evidence="2 3">
    <name type="scientific">Caenimonas koreensis DSM 17982</name>
    <dbReference type="NCBI Taxonomy" id="1121255"/>
    <lineage>
        <taxon>Bacteria</taxon>
        <taxon>Pseudomonadati</taxon>
        <taxon>Pseudomonadota</taxon>
        <taxon>Betaproteobacteria</taxon>
        <taxon>Burkholderiales</taxon>
        <taxon>Comamonadaceae</taxon>
        <taxon>Caenimonas</taxon>
    </lineage>
</organism>
<sequence>MISWLFPSIERKKVTKPQLPDSSGLSRMDPTRPVGRAGAKEPHPVSNGQPANRKNERMARRELLYSVVRDAMMRAGVLSASYKFKVLSLDPRGRQFLVMVDLARDFGGETMRLAEIEAMIAQGAKSRHDILVTAVYWRINEHVAVGDPQAAPSRARAGTPSSPMPLESQPAPLESAPAALLQPAAAHGAARYEPLLADEVAAFKQALAAGASPREAASATSAAAVAQKAAVAGMAASAAASAAQNGVGPGANHGATARAFDGSAKHGPQSYTLLTGFEDTEMPETSGERAPLLSGTQYGELN</sequence>